<feature type="compositionally biased region" description="Gly residues" evidence="1">
    <location>
        <begin position="85"/>
        <end position="94"/>
    </location>
</feature>
<keyword evidence="3" id="KW-1185">Reference proteome</keyword>
<gene>
    <name evidence="2" type="ORF">TARUN_121</name>
</gene>
<comment type="caution">
    <text evidence="2">The sequence shown here is derived from an EMBL/GenBank/DDBJ whole genome shotgun (WGS) entry which is preliminary data.</text>
</comment>
<feature type="compositionally biased region" description="Basic and acidic residues" evidence="1">
    <location>
        <begin position="104"/>
        <end position="113"/>
    </location>
</feature>
<dbReference type="Proteomes" id="UP000266272">
    <property type="component" value="Unassembled WGS sequence"/>
</dbReference>
<dbReference type="AlphaFoldDB" id="A0A395P427"/>
<sequence length="119" mass="12659">MGNSNSSPESTDNSNNSAGDKKSLYRRYEDKKRGSGVSDEDILKYTGRTREQLNDWAETQPGVGKNQPAGKLTIGPASGFAGSAAAGGLGGWGTEGTRKMKFPAKKEPTKTIDDSDEED</sequence>
<evidence type="ECO:0000313" key="3">
    <source>
        <dbReference type="Proteomes" id="UP000266272"/>
    </source>
</evidence>
<dbReference type="EMBL" id="PXOA01000010">
    <property type="protein sequence ID" value="RFU82041.1"/>
    <property type="molecule type" value="Genomic_DNA"/>
</dbReference>
<reference evidence="2 3" key="1">
    <citation type="journal article" date="2018" name="PLoS Pathog.">
        <title>Evolution of structural diversity of trichothecenes, a family of toxins produced by plant pathogenic and entomopathogenic fungi.</title>
        <authorList>
            <person name="Proctor R.H."/>
            <person name="McCormick S.P."/>
            <person name="Kim H.S."/>
            <person name="Cardoza R.E."/>
            <person name="Stanley A.M."/>
            <person name="Lindo L."/>
            <person name="Kelly A."/>
            <person name="Brown D.W."/>
            <person name="Lee T."/>
            <person name="Vaughan M.M."/>
            <person name="Alexander N.J."/>
            <person name="Busman M."/>
            <person name="Gutierrez S."/>
        </authorList>
    </citation>
    <scope>NUCLEOTIDE SEQUENCE [LARGE SCALE GENOMIC DNA]</scope>
    <source>
        <strain evidence="2 3">IBT 40837</strain>
    </source>
</reference>
<evidence type="ECO:0000313" key="2">
    <source>
        <dbReference type="EMBL" id="RFU82041.1"/>
    </source>
</evidence>
<protein>
    <submittedName>
        <fullName evidence="2">Uncharacterized protein</fullName>
    </submittedName>
</protein>
<feature type="compositionally biased region" description="Polar residues" evidence="1">
    <location>
        <begin position="1"/>
        <end position="18"/>
    </location>
</feature>
<accession>A0A395P427</accession>
<feature type="region of interest" description="Disordered" evidence="1">
    <location>
        <begin position="1"/>
        <end position="119"/>
    </location>
</feature>
<name>A0A395P427_TRIAR</name>
<proteinExistence type="predicted"/>
<feature type="compositionally biased region" description="Low complexity" evidence="1">
    <location>
        <begin position="75"/>
        <end position="84"/>
    </location>
</feature>
<organism evidence="2 3">
    <name type="scientific">Trichoderma arundinaceum</name>
    <dbReference type="NCBI Taxonomy" id="490622"/>
    <lineage>
        <taxon>Eukaryota</taxon>
        <taxon>Fungi</taxon>
        <taxon>Dikarya</taxon>
        <taxon>Ascomycota</taxon>
        <taxon>Pezizomycotina</taxon>
        <taxon>Sordariomycetes</taxon>
        <taxon>Hypocreomycetidae</taxon>
        <taxon>Hypocreales</taxon>
        <taxon>Hypocreaceae</taxon>
        <taxon>Trichoderma</taxon>
    </lineage>
</organism>
<evidence type="ECO:0000256" key="1">
    <source>
        <dbReference type="SAM" id="MobiDB-lite"/>
    </source>
</evidence>
<dbReference type="OrthoDB" id="4837859at2759"/>
<feature type="compositionally biased region" description="Basic and acidic residues" evidence="1">
    <location>
        <begin position="19"/>
        <end position="33"/>
    </location>
</feature>